<organism evidence="2 3">
    <name type="scientific">Hydrogenophaga aromaticivorans</name>
    <dbReference type="NCBI Taxonomy" id="2610898"/>
    <lineage>
        <taxon>Bacteria</taxon>
        <taxon>Pseudomonadati</taxon>
        <taxon>Pseudomonadota</taxon>
        <taxon>Betaproteobacteria</taxon>
        <taxon>Burkholderiales</taxon>
        <taxon>Comamonadaceae</taxon>
        <taxon>Hydrogenophaga</taxon>
    </lineage>
</organism>
<comment type="caution">
    <text evidence="2">The sequence shown here is derived from an EMBL/GenBank/DDBJ whole genome shotgun (WGS) entry which is preliminary data.</text>
</comment>
<feature type="region of interest" description="Disordered" evidence="1">
    <location>
        <begin position="1"/>
        <end position="28"/>
    </location>
</feature>
<accession>A0A7Y8GVK4</accession>
<reference evidence="2 3" key="1">
    <citation type="submission" date="2019-09" db="EMBL/GenBank/DDBJ databases">
        <title>Hydrogenophaga aromatica sp. nov., isolated from a para-xylene-degrading enrichment culture.</title>
        <authorList>
            <person name="Tancsics A."/>
            <person name="Banerjee S."/>
        </authorList>
    </citation>
    <scope>NUCLEOTIDE SEQUENCE [LARGE SCALE GENOMIC DNA]</scope>
    <source>
        <strain evidence="2 3">D2P1</strain>
    </source>
</reference>
<proteinExistence type="predicted"/>
<evidence type="ECO:0000313" key="3">
    <source>
        <dbReference type="Proteomes" id="UP000545507"/>
    </source>
</evidence>
<dbReference type="AlphaFoldDB" id="A0A7Y8GVK4"/>
<keyword evidence="3" id="KW-1185">Reference proteome</keyword>
<dbReference type="EMBL" id="VYGV01000006">
    <property type="protein sequence ID" value="NWF45281.1"/>
    <property type="molecule type" value="Genomic_DNA"/>
</dbReference>
<sequence length="170" mass="18604">MSWLARLKRQTALDQDATKPTQPPEADHEAGFVGFVACPPVPIQKIKALKAAANDAAAETLAADTDRYCWPHSDAMNGQEIDTFTARLAQFTDKGLSLDDAERSADKLVIRDRESDDRRLCLECAHLQGRGRWRCGNWGVADVARDGLAPDLVKILQRCSGYPPATNNAA</sequence>
<dbReference type="RefSeq" id="WP_177135078.1">
    <property type="nucleotide sequence ID" value="NZ_VYGV01000006.1"/>
</dbReference>
<protein>
    <submittedName>
        <fullName evidence="2">Uncharacterized protein</fullName>
    </submittedName>
</protein>
<name>A0A7Y8GVK4_9BURK</name>
<gene>
    <name evidence="2" type="ORF">F3K02_08450</name>
</gene>
<evidence type="ECO:0000313" key="2">
    <source>
        <dbReference type="EMBL" id="NWF45281.1"/>
    </source>
</evidence>
<evidence type="ECO:0000256" key="1">
    <source>
        <dbReference type="SAM" id="MobiDB-lite"/>
    </source>
</evidence>
<dbReference type="Proteomes" id="UP000545507">
    <property type="component" value="Unassembled WGS sequence"/>
</dbReference>